<feature type="region of interest" description="Disordered" evidence="1">
    <location>
        <begin position="1"/>
        <end position="41"/>
    </location>
</feature>
<reference evidence="2" key="1">
    <citation type="submission" date="2023-10" db="EMBL/GenBank/DDBJ databases">
        <title>Genome assembly of Pristionchus species.</title>
        <authorList>
            <person name="Yoshida K."/>
            <person name="Sommer R.J."/>
        </authorList>
    </citation>
    <scope>NUCLEOTIDE SEQUENCE</scope>
    <source>
        <strain evidence="2">RS5133</strain>
    </source>
</reference>
<protein>
    <submittedName>
        <fullName evidence="2">Uncharacterized protein</fullName>
    </submittedName>
</protein>
<evidence type="ECO:0000256" key="1">
    <source>
        <dbReference type="SAM" id="MobiDB-lite"/>
    </source>
</evidence>
<sequence length="204" mass="23234">MKDMQTESSDVDHHYSINEVEFERETMESINAETEKERDDENEAIDNIIKESLDATTMELKQLRDLCEKQRELINSHSASSAKQNQIIDELRQERDVMKNTVDVLNGQRNRLLEEMNDRNGSNTNNYNSNLHDGGTVLSPVVRQAFFPMKTSILPPPPIPPRLIIPTNSSINPPNTVPIRPILNFDPSVPPPFFPVNTIKSMIP</sequence>
<evidence type="ECO:0000313" key="2">
    <source>
        <dbReference type="EMBL" id="GMT15372.1"/>
    </source>
</evidence>
<name>A0AAV5VAX5_9BILA</name>
<gene>
    <name evidence="2" type="ORF">PFISCL1PPCAC_6669</name>
</gene>
<keyword evidence="3" id="KW-1185">Reference proteome</keyword>
<accession>A0AAV5VAX5</accession>
<dbReference type="AlphaFoldDB" id="A0AAV5VAX5"/>
<dbReference type="Proteomes" id="UP001432322">
    <property type="component" value="Unassembled WGS sequence"/>
</dbReference>
<dbReference type="EMBL" id="BTSY01000002">
    <property type="protein sequence ID" value="GMT15372.1"/>
    <property type="molecule type" value="Genomic_DNA"/>
</dbReference>
<organism evidence="2 3">
    <name type="scientific">Pristionchus fissidentatus</name>
    <dbReference type="NCBI Taxonomy" id="1538716"/>
    <lineage>
        <taxon>Eukaryota</taxon>
        <taxon>Metazoa</taxon>
        <taxon>Ecdysozoa</taxon>
        <taxon>Nematoda</taxon>
        <taxon>Chromadorea</taxon>
        <taxon>Rhabditida</taxon>
        <taxon>Rhabditina</taxon>
        <taxon>Diplogasteromorpha</taxon>
        <taxon>Diplogasteroidea</taxon>
        <taxon>Neodiplogasteridae</taxon>
        <taxon>Pristionchus</taxon>
    </lineage>
</organism>
<feature type="compositionally biased region" description="Basic and acidic residues" evidence="1">
    <location>
        <begin position="1"/>
        <end position="39"/>
    </location>
</feature>
<comment type="caution">
    <text evidence="2">The sequence shown here is derived from an EMBL/GenBank/DDBJ whole genome shotgun (WGS) entry which is preliminary data.</text>
</comment>
<evidence type="ECO:0000313" key="3">
    <source>
        <dbReference type="Proteomes" id="UP001432322"/>
    </source>
</evidence>
<proteinExistence type="predicted"/>